<evidence type="ECO:0000313" key="2">
    <source>
        <dbReference type="Proteomes" id="UP001183410"/>
    </source>
</evidence>
<protein>
    <submittedName>
        <fullName evidence="1">Uncharacterized protein</fullName>
    </submittedName>
</protein>
<name>A0ABU2K0J6_9ACTN</name>
<reference evidence="2" key="1">
    <citation type="submission" date="2023-07" db="EMBL/GenBank/DDBJ databases">
        <title>30 novel species of actinomycetes from the DSMZ collection.</title>
        <authorList>
            <person name="Nouioui I."/>
        </authorList>
    </citation>
    <scope>NUCLEOTIDE SEQUENCE [LARGE SCALE GENOMIC DNA]</scope>
    <source>
        <strain evidence="2">DSM 44915</strain>
    </source>
</reference>
<keyword evidence="2" id="KW-1185">Reference proteome</keyword>
<gene>
    <name evidence="1" type="ORF">RM844_30395</name>
</gene>
<dbReference type="Proteomes" id="UP001183410">
    <property type="component" value="Unassembled WGS sequence"/>
</dbReference>
<accession>A0ABU2K0J6</accession>
<organism evidence="1 2">
    <name type="scientific">Streptomyces chisholmiae</name>
    <dbReference type="NCBI Taxonomy" id="3075540"/>
    <lineage>
        <taxon>Bacteria</taxon>
        <taxon>Bacillati</taxon>
        <taxon>Actinomycetota</taxon>
        <taxon>Actinomycetes</taxon>
        <taxon>Kitasatosporales</taxon>
        <taxon>Streptomycetaceae</taxon>
        <taxon>Streptomyces</taxon>
    </lineage>
</organism>
<sequence>MRVTAGRLEEDKPAIVEQPADISVTSSTTLVSTDLAVPVVAGAYYIFRVRTAYGASSAGGARFAWTVPTGTTMVRRVEAPADGSSGAGGDITMRARDAGTEQTVGGGITFAGYHEDCQVNVGSVGGVCTLRFAQATSNATATIFRNQSFIEYLRIR</sequence>
<dbReference type="EMBL" id="JAVREO010000029">
    <property type="protein sequence ID" value="MDT0270592.1"/>
    <property type="molecule type" value="Genomic_DNA"/>
</dbReference>
<proteinExistence type="predicted"/>
<comment type="caution">
    <text evidence="1">The sequence shown here is derived from an EMBL/GenBank/DDBJ whole genome shotgun (WGS) entry which is preliminary data.</text>
</comment>
<dbReference type="RefSeq" id="WP_311670657.1">
    <property type="nucleotide sequence ID" value="NZ_JAVREO010000029.1"/>
</dbReference>
<evidence type="ECO:0000313" key="1">
    <source>
        <dbReference type="EMBL" id="MDT0270592.1"/>
    </source>
</evidence>